<gene>
    <name evidence="2" type="ORF">JCGZ_19298</name>
</gene>
<feature type="region of interest" description="Disordered" evidence="1">
    <location>
        <begin position="181"/>
        <end position="211"/>
    </location>
</feature>
<evidence type="ECO:0000256" key="1">
    <source>
        <dbReference type="SAM" id="MobiDB-lite"/>
    </source>
</evidence>
<feature type="compositionally biased region" description="Polar residues" evidence="1">
    <location>
        <begin position="195"/>
        <end position="211"/>
    </location>
</feature>
<evidence type="ECO:0000313" key="2">
    <source>
        <dbReference type="EMBL" id="KDP29469.1"/>
    </source>
</evidence>
<dbReference type="AlphaFoldDB" id="A0A067KC94"/>
<dbReference type="EMBL" id="KK914750">
    <property type="protein sequence ID" value="KDP29469.1"/>
    <property type="molecule type" value="Genomic_DNA"/>
</dbReference>
<dbReference type="Proteomes" id="UP000027138">
    <property type="component" value="Unassembled WGS sequence"/>
</dbReference>
<keyword evidence="3" id="KW-1185">Reference proteome</keyword>
<proteinExistence type="predicted"/>
<organism evidence="2 3">
    <name type="scientific">Jatropha curcas</name>
    <name type="common">Barbados nut</name>
    <dbReference type="NCBI Taxonomy" id="180498"/>
    <lineage>
        <taxon>Eukaryota</taxon>
        <taxon>Viridiplantae</taxon>
        <taxon>Streptophyta</taxon>
        <taxon>Embryophyta</taxon>
        <taxon>Tracheophyta</taxon>
        <taxon>Spermatophyta</taxon>
        <taxon>Magnoliopsida</taxon>
        <taxon>eudicotyledons</taxon>
        <taxon>Gunneridae</taxon>
        <taxon>Pentapetalae</taxon>
        <taxon>rosids</taxon>
        <taxon>fabids</taxon>
        <taxon>Malpighiales</taxon>
        <taxon>Euphorbiaceae</taxon>
        <taxon>Crotonoideae</taxon>
        <taxon>Jatropheae</taxon>
        <taxon>Jatropha</taxon>
    </lineage>
</organism>
<name>A0A067KC94_JATCU</name>
<reference evidence="2 3" key="1">
    <citation type="journal article" date="2014" name="PLoS ONE">
        <title>Global Analysis of Gene Expression Profiles in Physic Nut (Jatropha curcas L.) Seedlings Exposed to Salt Stress.</title>
        <authorList>
            <person name="Zhang L."/>
            <person name="Zhang C."/>
            <person name="Wu P."/>
            <person name="Chen Y."/>
            <person name="Li M."/>
            <person name="Jiang H."/>
            <person name="Wu G."/>
        </authorList>
    </citation>
    <scope>NUCLEOTIDE SEQUENCE [LARGE SCALE GENOMIC DNA]</scope>
    <source>
        <strain evidence="3">cv. GZQX0401</strain>
        <tissue evidence="2">Young leaves</tissue>
    </source>
</reference>
<accession>A0A067KC94</accession>
<protein>
    <submittedName>
        <fullName evidence="2">Uncharacterized protein</fullName>
    </submittedName>
</protein>
<sequence length="211" mass="24481">MASERMFTLKLKYLDKEMTFPFDDQDKHSLLTLLNDVFNELKVKCKFVDITWGNDMKIKNKDDLPFVFDMCKFDGVIALNIIEKHVEGEFDGTECPVVNVDDLNESRNKTGSKKHYISYAKIWEDFFRQDKQDNGRVNRGTGSSWGIRGREGRVSLRGRGSRWRGRPRRSSGMEYFIPEIGTNREHGHSIDLEPESSNSHTEHINLTQTLT</sequence>
<feature type="compositionally biased region" description="Basic and acidic residues" evidence="1">
    <location>
        <begin position="182"/>
        <end position="191"/>
    </location>
</feature>
<evidence type="ECO:0000313" key="3">
    <source>
        <dbReference type="Proteomes" id="UP000027138"/>
    </source>
</evidence>